<dbReference type="PANTHER" id="PTHR47447">
    <property type="entry name" value="OS03G0856100 PROTEIN"/>
    <property type="match status" value="1"/>
</dbReference>
<reference evidence="4" key="1">
    <citation type="journal article" date="2017" name="Nature">
        <title>The genome of Chenopodium quinoa.</title>
        <authorList>
            <person name="Jarvis D.E."/>
            <person name="Ho Y.S."/>
            <person name="Lightfoot D.J."/>
            <person name="Schmoeckel S.M."/>
            <person name="Li B."/>
            <person name="Borm T.J.A."/>
            <person name="Ohyanagi H."/>
            <person name="Mineta K."/>
            <person name="Michell C.T."/>
            <person name="Saber N."/>
            <person name="Kharbatia N.M."/>
            <person name="Rupper R.R."/>
            <person name="Sharp A.R."/>
            <person name="Dally N."/>
            <person name="Boughton B.A."/>
            <person name="Woo Y.H."/>
            <person name="Gao G."/>
            <person name="Schijlen E.G.W.M."/>
            <person name="Guo X."/>
            <person name="Momin A.A."/>
            <person name="Negrao S."/>
            <person name="Al-Babili S."/>
            <person name="Gehring C."/>
            <person name="Roessner U."/>
            <person name="Jung C."/>
            <person name="Murphy K."/>
            <person name="Arold S.T."/>
            <person name="Gojobori T."/>
            <person name="van der Linden C.G."/>
            <person name="van Loo E.N."/>
            <person name="Jellen E.N."/>
            <person name="Maughan P.J."/>
            <person name="Tester M."/>
        </authorList>
    </citation>
    <scope>NUCLEOTIDE SEQUENCE [LARGE SCALE GENOMIC DNA]</scope>
    <source>
        <strain evidence="4">cv. PI 614886</strain>
    </source>
</reference>
<accession>A0A803KMX3</accession>
<reference evidence="4" key="2">
    <citation type="submission" date="2021-03" db="UniProtKB">
        <authorList>
            <consortium name="EnsemblPlants"/>
        </authorList>
    </citation>
    <scope>IDENTIFICATION</scope>
</reference>
<evidence type="ECO:0000256" key="3">
    <source>
        <dbReference type="PROSITE-ProRule" id="PRU00708"/>
    </source>
</evidence>
<dbReference type="EnsemblPlants" id="AUR62000379-RA">
    <property type="protein sequence ID" value="AUR62000379-RA:cds"/>
    <property type="gene ID" value="AUR62000379"/>
</dbReference>
<dbReference type="AlphaFoldDB" id="A0A803KMX3"/>
<dbReference type="PROSITE" id="PS51375">
    <property type="entry name" value="PPR"/>
    <property type="match status" value="3"/>
</dbReference>
<evidence type="ECO:0000313" key="4">
    <source>
        <dbReference type="EnsemblPlants" id="AUR62000379-RA:cds"/>
    </source>
</evidence>
<dbReference type="PANTHER" id="PTHR47447:SF28">
    <property type="entry name" value="PENTACOTRIPEPTIDE-REPEAT REGION OF PRORP DOMAIN-CONTAINING PROTEIN"/>
    <property type="match status" value="1"/>
</dbReference>
<dbReference type="OMA" id="GICECIG"/>
<keyword evidence="5" id="KW-1185">Reference proteome</keyword>
<organism evidence="4 5">
    <name type="scientific">Chenopodium quinoa</name>
    <name type="common">Quinoa</name>
    <dbReference type="NCBI Taxonomy" id="63459"/>
    <lineage>
        <taxon>Eukaryota</taxon>
        <taxon>Viridiplantae</taxon>
        <taxon>Streptophyta</taxon>
        <taxon>Embryophyta</taxon>
        <taxon>Tracheophyta</taxon>
        <taxon>Spermatophyta</taxon>
        <taxon>Magnoliopsida</taxon>
        <taxon>eudicotyledons</taxon>
        <taxon>Gunneridae</taxon>
        <taxon>Pentapetalae</taxon>
        <taxon>Caryophyllales</taxon>
        <taxon>Chenopodiaceae</taxon>
        <taxon>Chenopodioideae</taxon>
        <taxon>Atripliceae</taxon>
        <taxon>Chenopodium</taxon>
    </lineage>
</organism>
<dbReference type="Pfam" id="PF12854">
    <property type="entry name" value="PPR_1"/>
    <property type="match status" value="1"/>
</dbReference>
<feature type="repeat" description="PPR" evidence="3">
    <location>
        <begin position="45"/>
        <end position="79"/>
    </location>
</feature>
<proteinExistence type="inferred from homology"/>
<evidence type="ECO:0000313" key="5">
    <source>
        <dbReference type="Proteomes" id="UP000596660"/>
    </source>
</evidence>
<dbReference type="InterPro" id="IPR011990">
    <property type="entry name" value="TPR-like_helical_dom_sf"/>
</dbReference>
<dbReference type="NCBIfam" id="TIGR00756">
    <property type="entry name" value="PPR"/>
    <property type="match status" value="3"/>
</dbReference>
<comment type="similarity">
    <text evidence="1">Belongs to the PPR family. P subfamily.</text>
</comment>
<dbReference type="Gramene" id="AUR62000379-RA">
    <property type="protein sequence ID" value="AUR62000379-RA:cds"/>
    <property type="gene ID" value="AUR62000379"/>
</dbReference>
<feature type="repeat" description="PPR" evidence="3">
    <location>
        <begin position="80"/>
        <end position="114"/>
    </location>
</feature>
<evidence type="ECO:0000256" key="1">
    <source>
        <dbReference type="ARBA" id="ARBA00007626"/>
    </source>
</evidence>
<name>A0A803KMX3_CHEQI</name>
<dbReference type="Proteomes" id="UP000596660">
    <property type="component" value="Unplaced"/>
</dbReference>
<protein>
    <recommendedName>
        <fullName evidence="6">Pentatricopeptide repeat-containing protein</fullName>
    </recommendedName>
</protein>
<keyword evidence="2" id="KW-0677">Repeat</keyword>
<dbReference type="Pfam" id="PF13041">
    <property type="entry name" value="PPR_2"/>
    <property type="match status" value="1"/>
</dbReference>
<feature type="repeat" description="PPR" evidence="3">
    <location>
        <begin position="10"/>
        <end position="44"/>
    </location>
</feature>
<dbReference type="Gene3D" id="1.25.40.10">
    <property type="entry name" value="Tetratricopeptide repeat domain"/>
    <property type="match status" value="1"/>
</dbReference>
<sequence>MQSRGNCKPNLVIYNTIINSLCKDSLLQQPMDLFSAMKTKGIQPDVVTYNTLVRGFYNSGCREEAKGVLTEMLKSNIAPTVETYSMLVDMFCKDGNVKEAQATLQLMTHKGVTPNIFIHCLMACAKVHGWVRQWHYLQIWRTKVLSLLRYCHLQYPYGQLV</sequence>
<dbReference type="InterPro" id="IPR002885">
    <property type="entry name" value="PPR_rpt"/>
</dbReference>
<evidence type="ECO:0000256" key="2">
    <source>
        <dbReference type="ARBA" id="ARBA00022737"/>
    </source>
</evidence>
<evidence type="ECO:0008006" key="6">
    <source>
        <dbReference type="Google" id="ProtNLM"/>
    </source>
</evidence>